<comment type="caution">
    <text evidence="2">The sequence shown here is derived from an EMBL/GenBank/DDBJ whole genome shotgun (WGS) entry which is preliminary data.</text>
</comment>
<dbReference type="RefSeq" id="WP_167193503.1">
    <property type="nucleotide sequence ID" value="NZ_JAAORB010000004.1"/>
</dbReference>
<dbReference type="InterPro" id="IPR028992">
    <property type="entry name" value="Hedgehog/Intein_dom"/>
</dbReference>
<organism evidence="2 3">
    <name type="scientific">Roseovarius gahaiensis</name>
    <dbReference type="NCBI Taxonomy" id="2716691"/>
    <lineage>
        <taxon>Bacteria</taxon>
        <taxon>Pseudomonadati</taxon>
        <taxon>Pseudomonadota</taxon>
        <taxon>Alphaproteobacteria</taxon>
        <taxon>Rhodobacterales</taxon>
        <taxon>Roseobacteraceae</taxon>
        <taxon>Roseovarius</taxon>
    </lineage>
</organism>
<dbReference type="EMBL" id="JAAORB010000004">
    <property type="protein sequence ID" value="NHQ73555.1"/>
    <property type="molecule type" value="Genomic_DNA"/>
</dbReference>
<dbReference type="Pfam" id="PF13403">
    <property type="entry name" value="Hint_2"/>
    <property type="match status" value="1"/>
</dbReference>
<dbReference type="Proteomes" id="UP000639775">
    <property type="component" value="Unassembled WGS sequence"/>
</dbReference>
<keyword evidence="3" id="KW-1185">Reference proteome</keyword>
<proteinExistence type="predicted"/>
<protein>
    <recommendedName>
        <fullName evidence="1">Hedgehog/Intein (Hint) domain-containing protein</fullName>
    </recommendedName>
</protein>
<sequence>MATPPLSAESLAASHETIRHLPNDRAPVPASGPMRKRHMLRKYRIQSLRNDGSVHDTENLGPAIPAFEAAFSAFARGTLIKTAQGPVAIEDLTPGTKIITAEYGPMPLLWVGSMTLVPNADGITADNRRVTRIMGDALGMGRPMMDVVAGPGARLLARPAGMRNSFGGEQVLTPARDLADGMNLIDMAPRHPLTVYHIALRRHATITAGGLDFESFHPGAGFERHLSRNMLSLFLSYFPHIREPRHFGTLSHPRLPLVSSERLETA</sequence>
<evidence type="ECO:0000313" key="3">
    <source>
        <dbReference type="Proteomes" id="UP000639775"/>
    </source>
</evidence>
<dbReference type="AlphaFoldDB" id="A0A967BBK5"/>
<gene>
    <name evidence="2" type="ORF">HAT86_03615</name>
</gene>
<accession>A0A967BBK5</accession>
<reference evidence="2" key="1">
    <citation type="submission" date="2020-03" db="EMBL/GenBank/DDBJ databases">
        <title>Roseovarius gahaiensis sp. nov., isolated from Gahai Saline Lake, China.</title>
        <authorList>
            <person name="Sun X."/>
        </authorList>
    </citation>
    <scope>NUCLEOTIDE SEQUENCE</scope>
    <source>
        <strain evidence="2">GH877</strain>
    </source>
</reference>
<evidence type="ECO:0000313" key="2">
    <source>
        <dbReference type="EMBL" id="NHQ73555.1"/>
    </source>
</evidence>
<feature type="domain" description="Hedgehog/Intein (Hint)" evidence="1">
    <location>
        <begin position="73"/>
        <end position="219"/>
    </location>
</feature>
<name>A0A967BBK5_9RHOB</name>
<evidence type="ECO:0000259" key="1">
    <source>
        <dbReference type="Pfam" id="PF13403"/>
    </source>
</evidence>